<accession>A0A9D1VJF0</accession>
<dbReference type="InterPro" id="IPR006224">
    <property type="entry name" value="PsdUridine_synth_RluA-like_CS"/>
</dbReference>
<dbReference type="PANTHER" id="PTHR21600">
    <property type="entry name" value="MITOCHONDRIAL RNA PSEUDOURIDINE SYNTHASE"/>
    <property type="match status" value="1"/>
</dbReference>
<dbReference type="NCBIfam" id="TIGR00005">
    <property type="entry name" value="rluA_subfam"/>
    <property type="match status" value="1"/>
</dbReference>
<dbReference type="EMBL" id="DXFG01000037">
    <property type="protein sequence ID" value="HIX36572.1"/>
    <property type="molecule type" value="Genomic_DNA"/>
</dbReference>
<proteinExistence type="inferred from homology"/>
<dbReference type="Pfam" id="PF00849">
    <property type="entry name" value="PseudoU_synth_2"/>
    <property type="match status" value="1"/>
</dbReference>
<feature type="domain" description="Pseudouridine synthase RsuA/RluA-like" evidence="6">
    <location>
        <begin position="89"/>
        <end position="240"/>
    </location>
</feature>
<dbReference type="GO" id="GO:0000455">
    <property type="term" value="P:enzyme-directed rRNA pseudouridine synthesis"/>
    <property type="evidence" value="ECO:0007669"/>
    <property type="project" value="TreeGrafter"/>
</dbReference>
<evidence type="ECO:0000256" key="5">
    <source>
        <dbReference type="RuleBase" id="RU362028"/>
    </source>
</evidence>
<evidence type="ECO:0000313" key="7">
    <source>
        <dbReference type="EMBL" id="HIX36572.1"/>
    </source>
</evidence>
<dbReference type="PANTHER" id="PTHR21600:SF44">
    <property type="entry name" value="RIBOSOMAL LARGE SUBUNIT PSEUDOURIDINE SYNTHASE D"/>
    <property type="match status" value="1"/>
</dbReference>
<comment type="function">
    <text evidence="5">Responsible for synthesis of pseudouridine from uracil.</text>
</comment>
<reference evidence="7" key="2">
    <citation type="submission" date="2021-04" db="EMBL/GenBank/DDBJ databases">
        <authorList>
            <person name="Gilroy R."/>
        </authorList>
    </citation>
    <scope>NUCLEOTIDE SEQUENCE</scope>
    <source>
        <strain evidence="7">ChiHjej12B11-1927</strain>
    </source>
</reference>
<evidence type="ECO:0000256" key="4">
    <source>
        <dbReference type="PIRSR" id="PIRSR606225-1"/>
    </source>
</evidence>
<comment type="caution">
    <text evidence="7">The sequence shown here is derived from an EMBL/GenBank/DDBJ whole genome shotgun (WGS) entry which is preliminary data.</text>
</comment>
<name>A0A9D1VJF0_9FIRM</name>
<dbReference type="InterPro" id="IPR050188">
    <property type="entry name" value="RluA_PseudoU_synthase"/>
</dbReference>
<reference evidence="7" key="1">
    <citation type="journal article" date="2021" name="PeerJ">
        <title>Extensive microbial diversity within the chicken gut microbiome revealed by metagenomics and culture.</title>
        <authorList>
            <person name="Gilroy R."/>
            <person name="Ravi A."/>
            <person name="Getino M."/>
            <person name="Pursley I."/>
            <person name="Horton D.L."/>
            <person name="Alikhan N.F."/>
            <person name="Baker D."/>
            <person name="Gharbi K."/>
            <person name="Hall N."/>
            <person name="Watson M."/>
            <person name="Adriaenssens E.M."/>
            <person name="Foster-Nyarko E."/>
            <person name="Jarju S."/>
            <person name="Secka A."/>
            <person name="Antonio M."/>
            <person name="Oren A."/>
            <person name="Chaudhuri R.R."/>
            <person name="La Ragione R."/>
            <person name="Hildebrand F."/>
            <person name="Pallen M.J."/>
        </authorList>
    </citation>
    <scope>NUCLEOTIDE SEQUENCE</scope>
    <source>
        <strain evidence="7">ChiHjej12B11-1927</strain>
    </source>
</reference>
<dbReference type="InterPro" id="IPR020103">
    <property type="entry name" value="PsdUridine_synth_cat_dom_sf"/>
</dbReference>
<evidence type="ECO:0000259" key="6">
    <source>
        <dbReference type="Pfam" id="PF00849"/>
    </source>
</evidence>
<evidence type="ECO:0000256" key="3">
    <source>
        <dbReference type="ARBA" id="ARBA00023235"/>
    </source>
</evidence>
<gene>
    <name evidence="7" type="ORF">H9738_01680</name>
</gene>
<evidence type="ECO:0000256" key="1">
    <source>
        <dbReference type="ARBA" id="ARBA00000073"/>
    </source>
</evidence>
<dbReference type="Proteomes" id="UP000824230">
    <property type="component" value="Unassembled WGS sequence"/>
</dbReference>
<dbReference type="EC" id="5.4.99.-" evidence="5"/>
<sequence length="297" mass="34017">MERIFEFTVRPEELPCTLGEYLRARGFSRQIIIHLKKTPMGIQVNGQWAYVRTVLKAGDLVTIHLSETESSEKIPPVPMELDILYEDQDILVVNKPADTPVHPSLHNYENTLANGIAWYFQQKGEPFVFRCINRLDRDTTGLLILGKNAYSASVLSSRMKKREIRRTYLGAARGIPQPPEGTVTAPIAREKDSAILRCVDFQRGEEAVTHYKTLCTEKGSSLIRFSLETGRTHQIRVHMKYLGTPLLGDYLYNPEYSKIKRVALHSYSLEFRHPVTNEELYFQSPLPKDMAELFPSF</sequence>
<protein>
    <recommendedName>
        <fullName evidence="5">Pseudouridine synthase</fullName>
        <ecNumber evidence="5">5.4.99.-</ecNumber>
    </recommendedName>
</protein>
<comment type="catalytic activity">
    <reaction evidence="1 5">
        <text>a uridine in RNA = a pseudouridine in RNA</text>
        <dbReference type="Rhea" id="RHEA:48348"/>
        <dbReference type="Rhea" id="RHEA-COMP:12068"/>
        <dbReference type="Rhea" id="RHEA-COMP:12069"/>
        <dbReference type="ChEBI" id="CHEBI:65314"/>
        <dbReference type="ChEBI" id="CHEBI:65315"/>
    </reaction>
</comment>
<evidence type="ECO:0000313" key="8">
    <source>
        <dbReference type="Proteomes" id="UP000824230"/>
    </source>
</evidence>
<evidence type="ECO:0000256" key="2">
    <source>
        <dbReference type="ARBA" id="ARBA00010876"/>
    </source>
</evidence>
<organism evidence="7 8">
    <name type="scientific">Candidatus Blautia pullistercoris</name>
    <dbReference type="NCBI Taxonomy" id="2838499"/>
    <lineage>
        <taxon>Bacteria</taxon>
        <taxon>Bacillati</taxon>
        <taxon>Bacillota</taxon>
        <taxon>Clostridia</taxon>
        <taxon>Lachnospirales</taxon>
        <taxon>Lachnospiraceae</taxon>
        <taxon>Blautia</taxon>
    </lineage>
</organism>
<keyword evidence="3 5" id="KW-0413">Isomerase</keyword>
<dbReference type="InterPro" id="IPR006145">
    <property type="entry name" value="PsdUridine_synth_RsuA/RluA"/>
</dbReference>
<dbReference type="InterPro" id="IPR006225">
    <property type="entry name" value="PsdUridine_synth_RluC/D"/>
</dbReference>
<feature type="active site" evidence="4">
    <location>
        <position position="136"/>
    </location>
</feature>
<dbReference type="Gene3D" id="3.30.2350.10">
    <property type="entry name" value="Pseudouridine synthase"/>
    <property type="match status" value="1"/>
</dbReference>
<dbReference type="GO" id="GO:0140098">
    <property type="term" value="F:catalytic activity, acting on RNA"/>
    <property type="evidence" value="ECO:0007669"/>
    <property type="project" value="UniProtKB-ARBA"/>
</dbReference>
<dbReference type="AlphaFoldDB" id="A0A9D1VJF0"/>
<dbReference type="SUPFAM" id="SSF55120">
    <property type="entry name" value="Pseudouridine synthase"/>
    <property type="match status" value="1"/>
</dbReference>
<comment type="similarity">
    <text evidence="2 5">Belongs to the pseudouridine synthase RluA family.</text>
</comment>
<dbReference type="CDD" id="cd02869">
    <property type="entry name" value="PseudoU_synth_RluA_like"/>
    <property type="match status" value="1"/>
</dbReference>
<dbReference type="PROSITE" id="PS01129">
    <property type="entry name" value="PSI_RLU"/>
    <property type="match status" value="1"/>
</dbReference>
<dbReference type="GO" id="GO:0009982">
    <property type="term" value="F:pseudouridine synthase activity"/>
    <property type="evidence" value="ECO:0007669"/>
    <property type="project" value="InterPro"/>
</dbReference>
<dbReference type="GO" id="GO:0003723">
    <property type="term" value="F:RNA binding"/>
    <property type="evidence" value="ECO:0007669"/>
    <property type="project" value="InterPro"/>
</dbReference>